<dbReference type="STRING" id="268475.A0A0V1I5K8"/>
<organism evidence="6 7">
    <name type="scientific">Trichinella zimbabwensis</name>
    <dbReference type="NCBI Taxonomy" id="268475"/>
    <lineage>
        <taxon>Eukaryota</taxon>
        <taxon>Metazoa</taxon>
        <taxon>Ecdysozoa</taxon>
        <taxon>Nematoda</taxon>
        <taxon>Enoplea</taxon>
        <taxon>Dorylaimia</taxon>
        <taxon>Trichinellida</taxon>
        <taxon>Trichinellidae</taxon>
        <taxon>Trichinella</taxon>
    </lineage>
</organism>
<dbReference type="Gene3D" id="1.25.40.10">
    <property type="entry name" value="Tetratricopeptide repeat domain"/>
    <property type="match status" value="1"/>
</dbReference>
<dbReference type="GO" id="GO:0031410">
    <property type="term" value="C:cytoplasmic vesicle"/>
    <property type="evidence" value="ECO:0007669"/>
    <property type="project" value="TreeGrafter"/>
</dbReference>
<evidence type="ECO:0000259" key="4">
    <source>
        <dbReference type="PROSITE" id="PS50211"/>
    </source>
</evidence>
<dbReference type="Pfam" id="PF03456">
    <property type="entry name" value="uDENN"/>
    <property type="match status" value="1"/>
</dbReference>
<evidence type="ECO:0000313" key="6">
    <source>
        <dbReference type="EMBL" id="KRZ17767.1"/>
    </source>
</evidence>
<protein>
    <submittedName>
        <fullName evidence="6">C-myc promoter-binding protein</fullName>
    </submittedName>
</protein>
<sequence length="1862" mass="209596">MQDSRRIFEYFLVGGLPENPVELTPGAQECGYRDNVTLAPITDIAVIYPSLQETIPDGFECVETTPTGHPADLNHGSLRSPSCYLCYRRGFHKPPIVDIGILYDGKGDTLMRDSFVLKQTPNGHMANLNNAKDGIFLTYRRAANNAPSNLLAVSDICVILANKGETAPHTFYKINKNLNKGLVGSDVYLCYKKSLSNVNRIAYMPAMLDRFPLTDFPDYPLPTNVPIFCLPMGAVVECWPTKCQTPGEQFSTFILTDQNGHKLYGASVSFYEDYEKPLTNEQMEKLGLNSEGCYLPGSCSDSSSTNDPADQMTFHTNKCICVVSRYPFFSAFRRYLLFLHRMCMGSQNALPVERYISFLMFEVPFPTFLRPRVLVELGNERICFDNPEDSPLPLSGANYLDFLKLLGTENCMYLTLLVLLEQKVLVHSLRPWYLTSVAEAICSLIFPLRWQCPYIPQCPLDLAGVLHAPLPFVAGVDSCYFELYQDPPKDVTCVDLDTNTISQSEVRQRLRLSLLPRKAAKVLKQRLEALLGEMARVDFKIRSTQHYLPVDLDLKLRQRRKRLEIEIQEAFLRFMGTLLKDYQNFLRPIQSAPSVGSTDLQALFDVAGFLRTRDKASLEFYKLLMNTQLFIRFIEERSFLMDKDTNAYLAFFDDCLQKMEHEPASSDASSRQRLLLELDSDSNADHRAVLFAPPESPTQNAKNGVYYCYDRKFPRLQQALFQLGSSSTPVDPRRSTVPQSPVPLIAVTPAARRTKQETKLALDFARKQLTKPLSWAKCLLGYSYSLWFIHLPAFMRVTVDKNKALNAAYCILKRMESAKLASPDEVCYRVLIQMCGLYENPILAVKVFVSMNQNGVRPNAVTYGIYNRAVLEAKWPGVGGGLPAQKRWALLRNVIHAIALMQHGHLMPNSASQSSRSHNIRVLAKNNISLHHRIPNADAADATTKAAHSVTNVEQKSKIEEEEAEEEEEEEEEDDVIVEKRENCLEYNESCIDRNDSLTTVSDTDLMPMKEEEEEEEVEEKQQYPMQTFDLNSSSMIEAGNSENYLFNSEMKLSNSNDNFSDHECCHEKDMDENNICKNELDNLSSSTVVMQSEVTAVDDDDNFMDSRHPLEIDIDEQQQQQQQSEIMKMENVKAAVEMKLSSPTGRPLDKYDCTLRPLFVDEPQTPQTQQKGSSKHSFSGSGLSRFGRQSMRDFFTRINEVATPVSRFVRTARHVDNNAIHIRESKTSEEDINVASNNLRSPSLSSERSFALSPYLSDRLSNSFAEAQNKMFSKMSQFQKSANSFAKLKSGMSLMVHEIRNFKSPYQLSGQVRGSWSSLSLNDNNANCNANNNNNNNISEGRSSVDDGYSTKNSCHGCIDEYSGKMELSLDDPAFALSSGMVNRMLNFSAMNGNDGGVSSCQVEVLLCTTSRCPSCKYLVYDDEIMAGWSADDSELNTTCPFCDMKFVPKLTAVLQPLRSLALNSWYVKESVSGAETTTAEDEVGDEDEMDNNVQDTAEKRDKEKISVSEGCSKSLDALHGFDSSGGGGGGGLSTKGHHHQWSKMSRQISLSYGNFFTTFGRSSAKRPSRQRMVSRQLFRETDNVGGHPSRPGSFPSLCQENGNAVDDQKRRHVITVHYLNLIVLRKALENVVISDGDGVLTLDEFLETKPILFWNLVYVFQRLGVPTHLVSCAGRFYVSKFYGDISEPVPGVTVRCVHELPTLLHLDAPDDGQQDCHNHWPKPVYWSLAEQAGMVELARMVSAEHRFVTRALVGQIVESLSGQNLTTPLQLLINEYRRQASRGTSPTLCLPKHFSMYRDILFVALLQFGHKLRVEEFDLRYRAAFGKLSPKIAALLPVHDHPPSWSSIACRLVFIPLDVL</sequence>
<feature type="domain" description="MABP" evidence="5">
    <location>
        <begin position="38"/>
        <end position="195"/>
    </location>
</feature>
<dbReference type="Gene3D" id="3.40.50.11500">
    <property type="match status" value="1"/>
</dbReference>
<dbReference type="SMART" id="SM00800">
    <property type="entry name" value="uDENN"/>
    <property type="match status" value="1"/>
</dbReference>
<gene>
    <name evidence="6" type="primary">DENND4A</name>
    <name evidence="6" type="ORF">T11_14697</name>
</gene>
<dbReference type="Gene3D" id="2.100.10.50">
    <property type="match status" value="1"/>
</dbReference>
<comment type="caution">
    <text evidence="6">The sequence shown here is derived from an EMBL/GenBank/DDBJ whole genome shotgun (WGS) entry which is preliminary data.</text>
</comment>
<accession>A0A0V1I5K8</accession>
<dbReference type="EMBL" id="JYDP01000005">
    <property type="protein sequence ID" value="KRZ17767.1"/>
    <property type="molecule type" value="Genomic_DNA"/>
</dbReference>
<dbReference type="OrthoDB" id="75250at2759"/>
<evidence type="ECO:0000259" key="5">
    <source>
        <dbReference type="PROSITE" id="PS51498"/>
    </source>
</evidence>
<dbReference type="PANTHER" id="PTHR12296">
    <property type="entry name" value="DENN DOMAIN-CONTAINING PROTEIN 4"/>
    <property type="match status" value="1"/>
</dbReference>
<feature type="repeat" description="PPR" evidence="2">
    <location>
        <begin position="824"/>
        <end position="858"/>
    </location>
</feature>
<evidence type="ECO:0000256" key="3">
    <source>
        <dbReference type="SAM" id="MobiDB-lite"/>
    </source>
</evidence>
<dbReference type="PROSITE" id="PS51375">
    <property type="entry name" value="PPR"/>
    <property type="match status" value="1"/>
</dbReference>
<dbReference type="GO" id="GO:0032483">
    <property type="term" value="P:regulation of Rab protein signal transduction"/>
    <property type="evidence" value="ECO:0007669"/>
    <property type="project" value="TreeGrafter"/>
</dbReference>
<feature type="region of interest" description="Disordered" evidence="3">
    <location>
        <begin position="1478"/>
        <end position="1508"/>
    </location>
</feature>
<dbReference type="SMART" id="SM00799">
    <property type="entry name" value="DENN"/>
    <property type="match status" value="1"/>
</dbReference>
<dbReference type="SMART" id="SM00801">
    <property type="entry name" value="dDENN"/>
    <property type="match status" value="1"/>
</dbReference>
<dbReference type="Proteomes" id="UP000055024">
    <property type="component" value="Unassembled WGS sequence"/>
</dbReference>
<dbReference type="InterPro" id="IPR011990">
    <property type="entry name" value="TPR-like_helical_dom_sf"/>
</dbReference>
<dbReference type="InterPro" id="IPR051696">
    <property type="entry name" value="DENN_Domain_GEFs"/>
</dbReference>
<dbReference type="InterPro" id="IPR002885">
    <property type="entry name" value="PPR_rpt"/>
</dbReference>
<reference evidence="6 7" key="1">
    <citation type="submission" date="2015-01" db="EMBL/GenBank/DDBJ databases">
        <title>Evolution of Trichinella species and genotypes.</title>
        <authorList>
            <person name="Korhonen P.K."/>
            <person name="Edoardo P."/>
            <person name="Giuseppe L.R."/>
            <person name="Gasser R.B."/>
        </authorList>
    </citation>
    <scope>NUCLEOTIDE SEQUENCE [LARGE SCALE GENOMIC DNA]</scope>
    <source>
        <strain evidence="6">ISS1029</strain>
    </source>
</reference>
<dbReference type="InterPro" id="IPR037516">
    <property type="entry name" value="Tripartite_DENN"/>
</dbReference>
<proteinExistence type="predicted"/>
<feature type="domain" description="UDENN" evidence="4">
    <location>
        <begin position="187"/>
        <end position="646"/>
    </location>
</feature>
<keyword evidence="1" id="KW-0344">Guanine-nucleotide releasing factor</keyword>
<evidence type="ECO:0000256" key="1">
    <source>
        <dbReference type="ARBA" id="ARBA00022658"/>
    </source>
</evidence>
<feature type="compositionally biased region" description="Low complexity" evidence="3">
    <location>
        <begin position="1176"/>
        <end position="1185"/>
    </location>
</feature>
<dbReference type="PANTHER" id="PTHR12296:SF30">
    <property type="entry name" value="DENN DOMAIN-CONTAINING PROTEIN CRAG"/>
    <property type="match status" value="1"/>
</dbReference>
<dbReference type="PROSITE" id="PS51498">
    <property type="entry name" value="MABP"/>
    <property type="match status" value="1"/>
</dbReference>
<name>A0A0V1I5K8_9BILA</name>
<dbReference type="InterPro" id="IPR043153">
    <property type="entry name" value="DENN_C"/>
</dbReference>
<evidence type="ECO:0000313" key="7">
    <source>
        <dbReference type="Proteomes" id="UP000055024"/>
    </source>
</evidence>
<dbReference type="GO" id="GO:0005085">
    <property type="term" value="F:guanyl-nucleotide exchange factor activity"/>
    <property type="evidence" value="ECO:0007669"/>
    <property type="project" value="UniProtKB-KW"/>
</dbReference>
<feature type="compositionally biased region" description="Low complexity" evidence="3">
    <location>
        <begin position="937"/>
        <end position="947"/>
    </location>
</feature>
<evidence type="ECO:0000256" key="2">
    <source>
        <dbReference type="PROSITE-ProRule" id="PRU00708"/>
    </source>
</evidence>
<feature type="region of interest" description="Disordered" evidence="3">
    <location>
        <begin position="936"/>
        <end position="976"/>
    </location>
</feature>
<keyword evidence="7" id="KW-1185">Reference proteome</keyword>
<dbReference type="InterPro" id="IPR001194">
    <property type="entry name" value="cDENN_dom"/>
</dbReference>
<dbReference type="Pfam" id="PF02141">
    <property type="entry name" value="DENN"/>
    <property type="match status" value="1"/>
</dbReference>
<dbReference type="Pfam" id="PF03455">
    <property type="entry name" value="dDENN"/>
    <property type="match status" value="1"/>
</dbReference>
<dbReference type="InterPro" id="IPR005112">
    <property type="entry name" value="dDENN_dom"/>
</dbReference>
<dbReference type="InterPro" id="IPR023341">
    <property type="entry name" value="MABP"/>
</dbReference>
<dbReference type="PROSITE" id="PS50211">
    <property type="entry name" value="DENN"/>
    <property type="match status" value="1"/>
</dbReference>
<feature type="compositionally biased region" description="Basic and acidic residues" evidence="3">
    <location>
        <begin position="1498"/>
        <end position="1508"/>
    </location>
</feature>
<feature type="compositionally biased region" description="Acidic residues" evidence="3">
    <location>
        <begin position="1480"/>
        <end position="1492"/>
    </location>
</feature>
<feature type="compositionally biased region" description="Acidic residues" evidence="3">
    <location>
        <begin position="960"/>
        <end position="976"/>
    </location>
</feature>
<feature type="region of interest" description="Disordered" evidence="3">
    <location>
        <begin position="1162"/>
        <end position="1185"/>
    </location>
</feature>
<dbReference type="InterPro" id="IPR005113">
    <property type="entry name" value="uDENN_dom"/>
</dbReference>